<protein>
    <recommendedName>
        <fullName evidence="6">OmpR/PhoB-type domain-containing protein</fullName>
    </recommendedName>
</protein>
<dbReference type="InterPro" id="IPR005158">
    <property type="entry name" value="BTAD"/>
</dbReference>
<keyword evidence="3" id="KW-0238">DNA-binding</keyword>
<evidence type="ECO:0000256" key="3">
    <source>
        <dbReference type="ARBA" id="ARBA00023125"/>
    </source>
</evidence>
<dbReference type="SMART" id="SM00028">
    <property type="entry name" value="TPR"/>
    <property type="match status" value="4"/>
</dbReference>
<keyword evidence="2" id="KW-0805">Transcription regulation</keyword>
<keyword evidence="4" id="KW-0804">Transcription</keyword>
<dbReference type="InterPro" id="IPR016032">
    <property type="entry name" value="Sig_transdc_resp-reg_C-effctor"/>
</dbReference>
<sequence>MTVDIRVLGEVGAVADGRALDVGPPRQRCVLAALAVDAGRVVPVDRLVARVWGEAPPYRARTLLVGYVSRLRRVLRSGGADVVRQAGGYALVVEASEVDLHRFRARRARARRRDDRTVAVLLAEAVAQWRGPALAGLRGEWADAERDRLHREREDVERELADVRLRLGQRFRLGFGLDGELVAEPPEPDPRPADVDLSPLDEVGSRRLVDARLRTALAADRALDPHRPPVDAGPAEQAEPAEPPSDAHAWFAAEHAVLLAAQRLAVDRGWHEPAWRLAWAMDTFHARRGHDAADDLARTLALAERVGDDTARAHLHLVLARTWNDRGHPEVALEHATEALQRVGSPLAHAYALVAVGVAEAGAGRFDRAQVHCEAALALAHEHPAVAAVAHDGLGRTADLAGDHAAAVRHHEHAASLHRDSCWAPVALERLAHAHRAAGHLNQARAAWRRAVDLYLAQRSERDARRARRWLAALG</sequence>
<comment type="caution">
    <text evidence="7">The sequence shown here is derived from an EMBL/GenBank/DDBJ whole genome shotgun (WGS) entry which is preliminary data.</text>
</comment>
<evidence type="ECO:0000259" key="6">
    <source>
        <dbReference type="SMART" id="SM00862"/>
    </source>
</evidence>
<accession>A0ABU0WV11</accession>
<evidence type="ECO:0000256" key="4">
    <source>
        <dbReference type="ARBA" id="ARBA00023163"/>
    </source>
</evidence>
<dbReference type="InterPro" id="IPR001867">
    <property type="entry name" value="OmpR/PhoB-type_DNA-bd"/>
</dbReference>
<dbReference type="Gene3D" id="1.10.10.10">
    <property type="entry name" value="Winged helix-like DNA-binding domain superfamily/Winged helix DNA-binding domain"/>
    <property type="match status" value="1"/>
</dbReference>
<dbReference type="InterPro" id="IPR051677">
    <property type="entry name" value="AfsR-DnrI-RedD_regulator"/>
</dbReference>
<proteinExistence type="inferred from homology"/>
<dbReference type="RefSeq" id="WP_306744796.1">
    <property type="nucleotide sequence ID" value="NZ_NSDM01000002.1"/>
</dbReference>
<name>A0ABU0WV11_9PSEU</name>
<dbReference type="SUPFAM" id="SSF46894">
    <property type="entry name" value="C-terminal effector domain of the bipartite response regulators"/>
    <property type="match status" value="1"/>
</dbReference>
<dbReference type="PANTHER" id="PTHR35807:SF1">
    <property type="entry name" value="TRANSCRIPTIONAL REGULATOR REDD"/>
    <property type="match status" value="1"/>
</dbReference>
<evidence type="ECO:0000256" key="5">
    <source>
        <dbReference type="SAM" id="MobiDB-lite"/>
    </source>
</evidence>
<keyword evidence="8" id="KW-1185">Reference proteome</keyword>
<evidence type="ECO:0000256" key="2">
    <source>
        <dbReference type="ARBA" id="ARBA00023015"/>
    </source>
</evidence>
<dbReference type="InterPro" id="IPR036388">
    <property type="entry name" value="WH-like_DNA-bd_sf"/>
</dbReference>
<dbReference type="SUPFAM" id="SSF48452">
    <property type="entry name" value="TPR-like"/>
    <property type="match status" value="1"/>
</dbReference>
<dbReference type="Pfam" id="PF00486">
    <property type="entry name" value="Trans_reg_C"/>
    <property type="match status" value="1"/>
</dbReference>
<dbReference type="Proteomes" id="UP001225605">
    <property type="component" value="Unassembled WGS sequence"/>
</dbReference>
<feature type="domain" description="OmpR/PhoB-type" evidence="6">
    <location>
        <begin position="17"/>
        <end position="91"/>
    </location>
</feature>
<dbReference type="Gene3D" id="1.25.40.10">
    <property type="entry name" value="Tetratricopeptide repeat domain"/>
    <property type="match status" value="2"/>
</dbReference>
<comment type="similarity">
    <text evidence="1">Belongs to the AfsR/DnrI/RedD regulatory family.</text>
</comment>
<gene>
    <name evidence="7" type="ORF">CKY47_06730</name>
</gene>
<dbReference type="Pfam" id="PF03704">
    <property type="entry name" value="BTAD"/>
    <property type="match status" value="1"/>
</dbReference>
<dbReference type="InterPro" id="IPR011990">
    <property type="entry name" value="TPR-like_helical_dom_sf"/>
</dbReference>
<evidence type="ECO:0000313" key="8">
    <source>
        <dbReference type="Proteomes" id="UP001225605"/>
    </source>
</evidence>
<reference evidence="7 8" key="1">
    <citation type="submission" date="2017-06" db="EMBL/GenBank/DDBJ databases">
        <title>Cultured bacterium strain Saccharothrix yanglingensis Hhs.015.</title>
        <authorList>
            <person name="Xia Y."/>
        </authorList>
    </citation>
    <scope>NUCLEOTIDE SEQUENCE [LARGE SCALE GENOMIC DNA]</scope>
    <source>
        <strain evidence="7 8">Hhs.015</strain>
    </source>
</reference>
<dbReference type="InterPro" id="IPR019734">
    <property type="entry name" value="TPR_rpt"/>
</dbReference>
<organism evidence="7 8">
    <name type="scientific">Saccharothrix yanglingensis</name>
    <dbReference type="NCBI Taxonomy" id="659496"/>
    <lineage>
        <taxon>Bacteria</taxon>
        <taxon>Bacillati</taxon>
        <taxon>Actinomycetota</taxon>
        <taxon>Actinomycetes</taxon>
        <taxon>Pseudonocardiales</taxon>
        <taxon>Pseudonocardiaceae</taxon>
        <taxon>Saccharothrix</taxon>
    </lineage>
</organism>
<dbReference type="PANTHER" id="PTHR35807">
    <property type="entry name" value="TRANSCRIPTIONAL REGULATOR REDD-RELATED"/>
    <property type="match status" value="1"/>
</dbReference>
<feature type="region of interest" description="Disordered" evidence="5">
    <location>
        <begin position="220"/>
        <end position="245"/>
    </location>
</feature>
<dbReference type="EMBL" id="NSDM01000002">
    <property type="protein sequence ID" value="MDQ2583685.1"/>
    <property type="molecule type" value="Genomic_DNA"/>
</dbReference>
<evidence type="ECO:0000256" key="1">
    <source>
        <dbReference type="ARBA" id="ARBA00005820"/>
    </source>
</evidence>
<evidence type="ECO:0000313" key="7">
    <source>
        <dbReference type="EMBL" id="MDQ2583685.1"/>
    </source>
</evidence>
<dbReference type="SMART" id="SM00862">
    <property type="entry name" value="Trans_reg_C"/>
    <property type="match status" value="1"/>
</dbReference>